<dbReference type="EMBL" id="FRCZ01000003">
    <property type="protein sequence ID" value="SHN07156.1"/>
    <property type="molecule type" value="Genomic_DNA"/>
</dbReference>
<evidence type="ECO:0000313" key="2">
    <source>
        <dbReference type="Proteomes" id="UP000184184"/>
    </source>
</evidence>
<dbReference type="OrthoDB" id="2738903at2"/>
<sequence length="107" mass="12693">MKKNRDHTPLQINQLIEQYMKDSLDRITQDDHSNKNNSFVYLENDTLHLLIMYLLMKTENNSNGLKNESFVELSDIFESYIEENRQAFGDVMDLLKQRLKGNHVDDE</sequence>
<evidence type="ECO:0000313" key="1">
    <source>
        <dbReference type="EMBL" id="SHN07156.1"/>
    </source>
</evidence>
<keyword evidence="2" id="KW-1185">Reference proteome</keyword>
<gene>
    <name evidence="1" type="ORF">SAMN05216179_1745</name>
</gene>
<dbReference type="AlphaFoldDB" id="A0A1M7NSS5"/>
<reference evidence="1 2" key="1">
    <citation type="submission" date="2016-11" db="EMBL/GenBank/DDBJ databases">
        <authorList>
            <person name="Jaros S."/>
            <person name="Januszkiewicz K."/>
            <person name="Wedrychowicz H."/>
        </authorList>
    </citation>
    <scope>NUCLEOTIDE SEQUENCE [LARGE SCALE GENOMIC DNA]</scope>
    <source>
        <strain evidence="1 2">CGMCC 1.10681</strain>
    </source>
</reference>
<protein>
    <submittedName>
        <fullName evidence="1">Uncharacterized protein</fullName>
    </submittedName>
</protein>
<name>A0A1M7NSS5_9BACI</name>
<dbReference type="STRING" id="1027249.SAMN05216179_1745"/>
<dbReference type="Proteomes" id="UP000184184">
    <property type="component" value="Unassembled WGS sequence"/>
</dbReference>
<organism evidence="1 2">
    <name type="scientific">Gracilibacillus kekensis</name>
    <dbReference type="NCBI Taxonomy" id="1027249"/>
    <lineage>
        <taxon>Bacteria</taxon>
        <taxon>Bacillati</taxon>
        <taxon>Bacillota</taxon>
        <taxon>Bacilli</taxon>
        <taxon>Bacillales</taxon>
        <taxon>Bacillaceae</taxon>
        <taxon>Gracilibacillus</taxon>
    </lineage>
</organism>
<accession>A0A1M7NSS5</accession>
<proteinExistence type="predicted"/>
<dbReference type="RefSeq" id="WP_073201470.1">
    <property type="nucleotide sequence ID" value="NZ_FRCZ01000003.1"/>
</dbReference>